<protein>
    <recommendedName>
        <fullName evidence="3">AB hydrolase-1 domain-containing protein</fullName>
    </recommendedName>
</protein>
<dbReference type="InterPro" id="IPR000639">
    <property type="entry name" value="Epox_hydrolase-like"/>
</dbReference>
<proteinExistence type="inferred from homology"/>
<dbReference type="Gene3D" id="3.40.50.1820">
    <property type="entry name" value="alpha/beta hydrolase"/>
    <property type="match status" value="1"/>
</dbReference>
<dbReference type="Proteomes" id="UP001383192">
    <property type="component" value="Unassembled WGS sequence"/>
</dbReference>
<evidence type="ECO:0000256" key="2">
    <source>
        <dbReference type="ARBA" id="ARBA00038334"/>
    </source>
</evidence>
<evidence type="ECO:0000313" key="5">
    <source>
        <dbReference type="Proteomes" id="UP001383192"/>
    </source>
</evidence>
<reference evidence="4 5" key="1">
    <citation type="submission" date="2024-01" db="EMBL/GenBank/DDBJ databases">
        <title>A draft genome for a cacao thread blight-causing isolate of Paramarasmius palmivorus.</title>
        <authorList>
            <person name="Baruah I.K."/>
            <person name="Bukari Y."/>
            <person name="Amoako-Attah I."/>
            <person name="Meinhardt L.W."/>
            <person name="Bailey B.A."/>
            <person name="Cohen S.P."/>
        </authorList>
    </citation>
    <scope>NUCLEOTIDE SEQUENCE [LARGE SCALE GENOMIC DNA]</scope>
    <source>
        <strain evidence="4 5">GH-12</strain>
    </source>
</reference>
<name>A0AAW0AYY1_9AGAR</name>
<evidence type="ECO:0000313" key="4">
    <source>
        <dbReference type="EMBL" id="KAK7018793.1"/>
    </source>
</evidence>
<comment type="similarity">
    <text evidence="2">Belongs to the AB hydrolase superfamily. Epoxide hydrolase family.</text>
</comment>
<accession>A0AAW0AYY1</accession>
<dbReference type="PANTHER" id="PTHR43329">
    <property type="entry name" value="EPOXIDE HYDROLASE"/>
    <property type="match status" value="1"/>
</dbReference>
<evidence type="ECO:0000259" key="3">
    <source>
        <dbReference type="Pfam" id="PF00561"/>
    </source>
</evidence>
<feature type="domain" description="AB hydrolase-1" evidence="3">
    <location>
        <begin position="32"/>
        <end position="153"/>
    </location>
</feature>
<dbReference type="GO" id="GO:0016787">
    <property type="term" value="F:hydrolase activity"/>
    <property type="evidence" value="ECO:0007669"/>
    <property type="project" value="UniProtKB-KW"/>
</dbReference>
<comment type="caution">
    <text evidence="4">The sequence shown here is derived from an EMBL/GenBank/DDBJ whole genome shotgun (WGS) entry which is preliminary data.</text>
</comment>
<evidence type="ECO:0000256" key="1">
    <source>
        <dbReference type="ARBA" id="ARBA00022801"/>
    </source>
</evidence>
<organism evidence="4 5">
    <name type="scientific">Paramarasmius palmivorus</name>
    <dbReference type="NCBI Taxonomy" id="297713"/>
    <lineage>
        <taxon>Eukaryota</taxon>
        <taxon>Fungi</taxon>
        <taxon>Dikarya</taxon>
        <taxon>Basidiomycota</taxon>
        <taxon>Agaricomycotina</taxon>
        <taxon>Agaricomycetes</taxon>
        <taxon>Agaricomycetidae</taxon>
        <taxon>Agaricales</taxon>
        <taxon>Marasmiineae</taxon>
        <taxon>Marasmiaceae</taxon>
        <taxon>Paramarasmius</taxon>
    </lineage>
</organism>
<gene>
    <name evidence="4" type="ORF">VNI00_018223</name>
</gene>
<dbReference type="InterPro" id="IPR000073">
    <property type="entry name" value="AB_hydrolase_1"/>
</dbReference>
<dbReference type="Pfam" id="PF00561">
    <property type="entry name" value="Abhydrolase_1"/>
    <property type="match status" value="1"/>
</dbReference>
<keyword evidence="1" id="KW-0378">Hydrolase</keyword>
<dbReference type="AlphaFoldDB" id="A0AAW0AYY1"/>
<keyword evidence="5" id="KW-1185">Reference proteome</keyword>
<dbReference type="EMBL" id="JAYKXP010000218">
    <property type="protein sequence ID" value="KAK7018793.1"/>
    <property type="molecule type" value="Genomic_DNA"/>
</dbReference>
<sequence length="343" mass="38737">MAALEESSYKDLKVSRGFSYHYFASPSKERKPLLFLIHGFGAASQDWRHQVPFFQSLGYGIIAPDCLNYGSSSVTEDPKQLKFSLIAKDFVELLQHENATRAVFIGQSGGSPLVSRISQLYPEVVIGSAFLGTPYSVPTPPPFDLDKLLRIQKEMYGYELFGYWEFLGKDPDAGAIATENFEALFNVTYPDDPKSWIRLFGPRGALKEYLLAGPEGVLPAPSWFPSDEDKRLQYSMVQTQNLPNTFTYYTSYVDGTQSEDGTLVPHDRYTLTKPTLFGYGAEDYIALPSMGKDIMTRFCTNLTIKEFAANHWMHLHVPEEVNRVLLEWITSFDTSAVYDVESK</sequence>
<dbReference type="PRINTS" id="PR00412">
    <property type="entry name" value="EPOXHYDRLASE"/>
</dbReference>
<dbReference type="InterPro" id="IPR029058">
    <property type="entry name" value="AB_hydrolase_fold"/>
</dbReference>
<dbReference type="SUPFAM" id="SSF53474">
    <property type="entry name" value="alpha/beta-Hydrolases"/>
    <property type="match status" value="1"/>
</dbReference>